<feature type="binding site" evidence="14">
    <location>
        <position position="217"/>
    </location>
    <ligand>
        <name>ATP</name>
        <dbReference type="ChEBI" id="CHEBI:30616"/>
        <label>1</label>
    </ligand>
</feature>
<dbReference type="RefSeq" id="WP_256762525.1">
    <property type="nucleotide sequence ID" value="NZ_JANIGO010000001.1"/>
</dbReference>
<dbReference type="Gene3D" id="3.30.470.20">
    <property type="entry name" value="ATP-grasp fold, B domain"/>
    <property type="match status" value="2"/>
</dbReference>
<dbReference type="SMART" id="SM01096">
    <property type="entry name" value="CPSase_L_D3"/>
    <property type="match status" value="1"/>
</dbReference>
<dbReference type="EMBL" id="JANIGO010000001">
    <property type="protein sequence ID" value="MCQ8894879.1"/>
    <property type="molecule type" value="Genomic_DNA"/>
</dbReference>
<feature type="binding site" evidence="14">
    <location>
        <position position="788"/>
    </location>
    <ligand>
        <name>ATP</name>
        <dbReference type="ChEBI" id="CHEBI:30616"/>
        <label>2</label>
    </ligand>
</feature>
<dbReference type="EC" id="6.3.4.16" evidence="14"/>
<keyword evidence="9 14" id="KW-0067">ATP-binding</keyword>
<dbReference type="InterPro" id="IPR006275">
    <property type="entry name" value="CPSase_lsu"/>
</dbReference>
<evidence type="ECO:0000256" key="1">
    <source>
        <dbReference type="ARBA" id="ARBA00005077"/>
    </source>
</evidence>
<sequence>MPKRNDLKTILIIGAGPIVIGQACEFDYSGAQACKALREEGYKVVLVNSNPATIMTDPEMADVTYIEPITWQVVERIIEKERPDAVLPTMGGQTALNCALDLAKHGVLAKYNVELIGAKEEAIEKAEDRLKFKNAMTKIGLDSAKSGVAHSMEEALDIQRKIAAEVGSNGFPVIIRPSFTLGGTGGGIAYNAEEFETICKRGLEASPTKELLIEESLIGWKEYEMEVVRDRADNCIIICSIENLDPMGIHTGDSITVAPAQTLTDREYQIMRNASIAILREIGVDTGGSNVQFSINPANGRMIVIEMNPRVSRSSALASKATGFPIAKVAAKLSVGYTLDELKNDITGGLTPASFEPSIDYVVTKIPRFAFEKFPTADNRLTTQMKSVGEVMAMGRTFQESFQKALRGLETGVDGLNQKTTDREVIERELGEPGPERIFYVGDAFAQGFTLEQVHALTHIDPWFLVQIKDIVDIELELETKTLADLTEPVLRFLKRKGFSDRRLAYLLDTSEAEIRKLRHQHGVRPVYKRVDTCAAEFKTGTAYMYSTYEEECEAEPTNQKKIMVLGGGPNRIGQGIEFDYCCVHAAMALREDGFETIMVNCNPETVSTDYDTSDRLYFEPLTLEDVLEIVQLEKPVGVIVQYGGQTPLKLAKALEANGVPIIGTSPESIDIAEDRERFQKLLSKLNLLQPPNRTARTEAEAIAHAQDIGYPLVVRPSYVLGGRAMEIVHEQKDLERYMREAVKVSNDSPVLLDRFLNDAIEVDVDALCDGENVLIGGVMEHIEQAGVHSGDSACCLPPYSLSAAMVDELKRQSVLMAKALNVVGLMNVQFAIQNDRVFVLEVNPRASRTVPYVSKATGMQLAKIAARCMSGRTFANQGVSDIPVPKYFSVKEAVFPFVKFPGVDTILGPEMKSTGEVMGVGRSFGEAFVKSQLAASVKLPDGGTAFISVKHEDKQRAVKLAKGLADLGFKIIATRGTAAAISEGGVECTVVNKVLEGRPNIVDMLKNGEVQLVVNTVEERRSAINDSRYIRTTSLTSRVTVFTTMAGALAAVEGMKHLNKMDVYSVQSLHAELSA</sequence>
<dbReference type="SUPFAM" id="SSF48108">
    <property type="entry name" value="Carbamoyl phosphate synthetase, large subunit connection domain"/>
    <property type="match status" value="1"/>
</dbReference>
<evidence type="ECO:0000256" key="11">
    <source>
        <dbReference type="ARBA" id="ARBA00022975"/>
    </source>
</evidence>
<keyword evidence="12" id="KW-0464">Manganese</keyword>
<reference evidence="17 18" key="1">
    <citation type="submission" date="2022-07" db="EMBL/GenBank/DDBJ databases">
        <authorList>
            <person name="Xamxidin M."/>
            <person name="Wu M."/>
        </authorList>
    </citation>
    <scope>NUCLEOTIDE SEQUENCE [LARGE SCALE GENOMIC DNA]</scope>
    <source>
        <strain evidence="17 18">NBRC 111650</strain>
    </source>
</reference>
<dbReference type="InterPro" id="IPR011607">
    <property type="entry name" value="MGS-like_dom"/>
</dbReference>
<dbReference type="SUPFAM" id="SSF56059">
    <property type="entry name" value="Glutathione synthetase ATP-binding domain-like"/>
    <property type="match status" value="2"/>
</dbReference>
<dbReference type="PROSITE" id="PS51855">
    <property type="entry name" value="MGS"/>
    <property type="match status" value="1"/>
</dbReference>
<feature type="domain" description="MGS-like" evidence="16">
    <location>
        <begin position="938"/>
        <end position="1076"/>
    </location>
</feature>
<dbReference type="Gene3D" id="1.10.1030.10">
    <property type="entry name" value="Carbamoyl-phosphate synthetase, large subunit oligomerisation domain"/>
    <property type="match status" value="1"/>
</dbReference>
<feature type="binding site" evidence="14">
    <location>
        <position position="842"/>
    </location>
    <ligand>
        <name>Mg(2+)</name>
        <dbReference type="ChEBI" id="CHEBI:18420"/>
        <label>4</label>
    </ligand>
</feature>
<keyword evidence="4 14" id="KW-0436">Ligase</keyword>
<feature type="binding site" evidence="14">
    <location>
        <position position="306"/>
    </location>
    <ligand>
        <name>Mn(2+)</name>
        <dbReference type="ChEBI" id="CHEBI:29035"/>
        <label>1</label>
    </ligand>
</feature>
<dbReference type="InterPro" id="IPR058047">
    <property type="entry name" value="CPSase_preATP-grasp"/>
</dbReference>
<feature type="binding site" evidence="14">
    <location>
        <position position="292"/>
    </location>
    <ligand>
        <name>ATP</name>
        <dbReference type="ChEBI" id="CHEBI:30616"/>
        <label>1</label>
    </ligand>
</feature>
<feature type="binding site" evidence="14">
    <location>
        <position position="757"/>
    </location>
    <ligand>
        <name>ATP</name>
        <dbReference type="ChEBI" id="CHEBI:30616"/>
        <label>2</label>
    </ligand>
</feature>
<dbReference type="PROSITE" id="PS00866">
    <property type="entry name" value="CPSASE_1"/>
    <property type="match status" value="2"/>
</dbReference>
<feature type="binding site" evidence="14">
    <location>
        <position position="292"/>
    </location>
    <ligand>
        <name>Mg(2+)</name>
        <dbReference type="ChEBI" id="CHEBI:18420"/>
        <label>1</label>
    </ligand>
</feature>
<feature type="binding site" evidence="14">
    <location>
        <position position="716"/>
    </location>
    <ligand>
        <name>ATP</name>
        <dbReference type="ChEBI" id="CHEBI:30616"/>
        <label>2</label>
    </ligand>
</feature>
<feature type="binding site" evidence="14">
    <location>
        <position position="292"/>
    </location>
    <ligand>
        <name>Mn(2+)</name>
        <dbReference type="ChEBI" id="CHEBI:29035"/>
        <label>1</label>
    </ligand>
</feature>
<feature type="binding site" evidence="14">
    <location>
        <position position="215"/>
    </location>
    <ligand>
        <name>ATP</name>
        <dbReference type="ChEBI" id="CHEBI:30616"/>
        <label>1</label>
    </ligand>
</feature>
<feature type="binding site" evidence="14">
    <location>
        <position position="176"/>
    </location>
    <ligand>
        <name>ATP</name>
        <dbReference type="ChEBI" id="CHEBI:30616"/>
        <label>1</label>
    </ligand>
</feature>
<dbReference type="PROSITE" id="PS51257">
    <property type="entry name" value="PROKAR_LIPOPROTEIN"/>
    <property type="match status" value="1"/>
</dbReference>
<dbReference type="PANTHER" id="PTHR11405">
    <property type="entry name" value="CARBAMOYLTRANSFERASE FAMILY MEMBER"/>
    <property type="match status" value="1"/>
</dbReference>
<proteinExistence type="inferred from homology"/>
<feature type="binding site" evidence="14">
    <location>
        <position position="249"/>
    </location>
    <ligand>
        <name>ATP</name>
        <dbReference type="ChEBI" id="CHEBI:30616"/>
        <label>1</label>
    </ligand>
</feature>
<feature type="binding site" evidence="14">
    <location>
        <position position="844"/>
    </location>
    <ligand>
        <name>Mn(2+)</name>
        <dbReference type="ChEBI" id="CHEBI:29035"/>
        <label>4</label>
    </ligand>
</feature>
<dbReference type="SMART" id="SM00851">
    <property type="entry name" value="MGS"/>
    <property type="match status" value="1"/>
</dbReference>
<feature type="region of interest" description="Allosteric domain" evidence="14">
    <location>
        <begin position="938"/>
        <end position="1076"/>
    </location>
</feature>
<dbReference type="InterPro" id="IPR033937">
    <property type="entry name" value="MGS_CPS_CarB"/>
</dbReference>
<dbReference type="Pfam" id="PF25596">
    <property type="entry name" value="CPSase_L_D1"/>
    <property type="match status" value="2"/>
</dbReference>
<keyword evidence="3 14" id="KW-0055">Arginine biosynthesis</keyword>
<feature type="binding site" evidence="14">
    <location>
        <position position="306"/>
    </location>
    <ligand>
        <name>Mn(2+)</name>
        <dbReference type="ChEBI" id="CHEBI:29035"/>
        <label>2</label>
    </ligand>
</feature>
<dbReference type="InterPro" id="IPR005483">
    <property type="entry name" value="CPSase_dom"/>
</dbReference>
<comment type="pathway">
    <text evidence="1 14">Amino-acid biosynthesis; L-arginine biosynthesis; carbamoyl phosphate from bicarbonate: step 1/1.</text>
</comment>
<comment type="caution">
    <text evidence="14">Lacks conserved residue(s) required for the propagation of feature annotation.</text>
</comment>
<evidence type="ECO:0000256" key="4">
    <source>
        <dbReference type="ARBA" id="ARBA00022598"/>
    </source>
</evidence>
<dbReference type="InterPro" id="IPR036897">
    <property type="entry name" value="CarbamoylP_synth_lsu_oligo_sf"/>
</dbReference>
<dbReference type="Proteomes" id="UP001204142">
    <property type="component" value="Unassembled WGS sequence"/>
</dbReference>
<feature type="binding site" evidence="14">
    <location>
        <position position="762"/>
    </location>
    <ligand>
        <name>ATP</name>
        <dbReference type="ChEBI" id="CHEBI:30616"/>
        <label>2</label>
    </ligand>
</feature>
<keyword evidence="10" id="KW-0460">Magnesium</keyword>
<feature type="binding site" evidence="14">
    <location>
        <position position="789"/>
    </location>
    <ligand>
        <name>ATP</name>
        <dbReference type="ChEBI" id="CHEBI:30616"/>
        <label>2</label>
    </ligand>
</feature>
<evidence type="ECO:0000259" key="15">
    <source>
        <dbReference type="PROSITE" id="PS50975"/>
    </source>
</evidence>
<dbReference type="InterPro" id="IPR011761">
    <property type="entry name" value="ATP-grasp"/>
</dbReference>
<feature type="binding site" evidence="14">
    <location>
        <position position="306"/>
    </location>
    <ligand>
        <name>Mg(2+)</name>
        <dbReference type="ChEBI" id="CHEBI:18420"/>
        <label>2</label>
    </ligand>
</feature>
<keyword evidence="5 14" id="KW-0028">Amino-acid biosynthesis</keyword>
<organism evidence="17 18">
    <name type="scientific">Limnobacter humi</name>
    <dbReference type="NCBI Taxonomy" id="1778671"/>
    <lineage>
        <taxon>Bacteria</taxon>
        <taxon>Pseudomonadati</taxon>
        <taxon>Pseudomonadota</taxon>
        <taxon>Betaproteobacteria</taxon>
        <taxon>Burkholderiales</taxon>
        <taxon>Burkholderiaceae</taxon>
        <taxon>Limnobacter</taxon>
    </lineage>
</organism>
<gene>
    <name evidence="14 17" type="primary">carB</name>
    <name evidence="17" type="ORF">NQT62_00310</name>
</gene>
<comment type="cofactor">
    <cofactor evidence="14">
        <name>Mg(2+)</name>
        <dbReference type="ChEBI" id="CHEBI:18420"/>
    </cofactor>
    <cofactor evidence="14">
        <name>Mn(2+)</name>
        <dbReference type="ChEBI" id="CHEBI:29035"/>
    </cofactor>
    <text evidence="14">Binds 4 Mg(2+) or Mn(2+) ions per subunit.</text>
</comment>
<dbReference type="Pfam" id="PF02786">
    <property type="entry name" value="CPSase_L_D2"/>
    <property type="match status" value="2"/>
</dbReference>
<comment type="catalytic activity">
    <reaction evidence="14">
        <text>hydrogencarbonate + L-glutamine + 2 ATP + H2O = carbamoyl phosphate + L-glutamate + 2 ADP + phosphate + 2 H(+)</text>
        <dbReference type="Rhea" id="RHEA:18633"/>
        <dbReference type="ChEBI" id="CHEBI:15377"/>
        <dbReference type="ChEBI" id="CHEBI:15378"/>
        <dbReference type="ChEBI" id="CHEBI:17544"/>
        <dbReference type="ChEBI" id="CHEBI:29985"/>
        <dbReference type="ChEBI" id="CHEBI:30616"/>
        <dbReference type="ChEBI" id="CHEBI:43474"/>
        <dbReference type="ChEBI" id="CHEBI:58228"/>
        <dbReference type="ChEBI" id="CHEBI:58359"/>
        <dbReference type="ChEBI" id="CHEBI:456216"/>
        <dbReference type="EC" id="6.3.5.5"/>
    </reaction>
</comment>
<dbReference type="SUPFAM" id="SSF52440">
    <property type="entry name" value="PreATP-grasp domain"/>
    <property type="match status" value="2"/>
</dbReference>
<feature type="binding site" evidence="14">
    <location>
        <position position="830"/>
    </location>
    <ligand>
        <name>Mg(2+)</name>
        <dbReference type="ChEBI" id="CHEBI:18420"/>
        <label>3</label>
    </ligand>
</feature>
<feature type="binding site" evidence="14">
    <location>
        <position position="830"/>
    </location>
    <ligand>
        <name>ATP</name>
        <dbReference type="ChEBI" id="CHEBI:30616"/>
        <label>2</label>
    </ligand>
</feature>
<feature type="binding site" evidence="14">
    <location>
        <position position="787"/>
    </location>
    <ligand>
        <name>ATP</name>
        <dbReference type="ChEBI" id="CHEBI:30616"/>
        <label>2</label>
    </ligand>
</feature>
<evidence type="ECO:0000256" key="8">
    <source>
        <dbReference type="ARBA" id="ARBA00022741"/>
    </source>
</evidence>
<feature type="domain" description="ATP-grasp" evidence="15">
    <location>
        <begin position="680"/>
        <end position="871"/>
    </location>
</feature>
<comment type="catalytic activity">
    <reaction evidence="13 14">
        <text>hydrogencarbonate + NH4(+) + 2 ATP = carbamoyl phosphate + 2 ADP + phosphate + 2 H(+)</text>
        <dbReference type="Rhea" id="RHEA:18029"/>
        <dbReference type="ChEBI" id="CHEBI:15378"/>
        <dbReference type="ChEBI" id="CHEBI:17544"/>
        <dbReference type="ChEBI" id="CHEBI:28938"/>
        <dbReference type="ChEBI" id="CHEBI:30616"/>
        <dbReference type="ChEBI" id="CHEBI:43474"/>
        <dbReference type="ChEBI" id="CHEBI:58228"/>
        <dbReference type="ChEBI" id="CHEBI:456216"/>
        <dbReference type="EC" id="6.3.4.16"/>
    </reaction>
</comment>
<feature type="binding site" evidence="14">
    <location>
        <position position="183"/>
    </location>
    <ligand>
        <name>ATP</name>
        <dbReference type="ChEBI" id="CHEBI:30616"/>
        <label>1</label>
    </ligand>
</feature>
<evidence type="ECO:0000259" key="16">
    <source>
        <dbReference type="PROSITE" id="PS51855"/>
    </source>
</evidence>
<accession>A0ABT1WEN5</accession>
<feature type="binding site" evidence="14">
    <location>
        <position position="842"/>
    </location>
    <ligand>
        <name>Mn(2+)</name>
        <dbReference type="ChEBI" id="CHEBI:29035"/>
        <label>3</label>
    </ligand>
</feature>
<dbReference type="SUPFAM" id="SSF52335">
    <property type="entry name" value="Methylglyoxal synthase-like"/>
    <property type="match status" value="1"/>
</dbReference>
<feature type="binding site" evidence="14">
    <location>
        <position position="306"/>
    </location>
    <ligand>
        <name>Mg(2+)</name>
        <dbReference type="ChEBI" id="CHEBI:18420"/>
        <label>1</label>
    </ligand>
</feature>
<evidence type="ECO:0000256" key="13">
    <source>
        <dbReference type="ARBA" id="ARBA00047359"/>
    </source>
</evidence>
<comment type="domain">
    <text evidence="14">The large subunit is composed of 2 ATP-grasp domains that are involved in binding the 2 ATP molecules needed for carbamoyl phosphate synthesis. The N-terminal ATP-grasp domain (referred to as the carboxyphosphate synthetic component) catalyzes the ATP-dependent phosphorylation of hydrogencarbonate to carboxyphosphate and the subsequent nucleophilic attack by ammonia to form a carbamate intermediate. The C-terminal ATP-grasp domain (referred to as the carbamoyl phosphate synthetic component) then catalyzes the phosphorylation of carbamate with the second ATP to form the end product carbamoyl phosphate. The reactive and unstable enzyme intermediates are sequentially channeled from one active site to the next through the interior of the protein over a distance of at least 96 A.</text>
</comment>
<keyword evidence="18" id="KW-1185">Reference proteome</keyword>
<protein>
    <recommendedName>
        <fullName evidence="14">Carbamoyl phosphate synthase large chain</fullName>
        <ecNumber evidence="14">6.3.4.16</ecNumber>
        <ecNumber evidence="14">6.3.5.5</ecNumber>
    </recommendedName>
    <alternativeName>
        <fullName evidence="14">Carbamoyl phosphate synthetase ammonia chain</fullName>
    </alternativeName>
</protein>
<dbReference type="GO" id="GO:0004088">
    <property type="term" value="F:carbamoyl-phosphate synthase (glutamine-hydrolyzing) activity"/>
    <property type="evidence" value="ECO:0007669"/>
    <property type="project" value="UniProtKB-EC"/>
</dbReference>
<feature type="region of interest" description="Carboxyphosphate synthetic domain" evidence="14">
    <location>
        <begin position="1"/>
        <end position="410"/>
    </location>
</feature>
<feature type="binding site" evidence="14">
    <location>
        <position position="308"/>
    </location>
    <ligand>
        <name>Mn(2+)</name>
        <dbReference type="ChEBI" id="CHEBI:29035"/>
        <label>2</label>
    </ligand>
</feature>
<dbReference type="HAMAP" id="MF_01210_A">
    <property type="entry name" value="CPSase_L_chain_A"/>
    <property type="match status" value="1"/>
</dbReference>
<dbReference type="NCBIfam" id="NF009455">
    <property type="entry name" value="PRK12815.1"/>
    <property type="match status" value="1"/>
</dbReference>
<feature type="binding site" evidence="14">
    <location>
        <position position="129"/>
    </location>
    <ligand>
        <name>ATP</name>
        <dbReference type="ChEBI" id="CHEBI:30616"/>
        <label>1</label>
    </ligand>
</feature>
<comment type="similarity">
    <text evidence="2 14">Belongs to the CarB family.</text>
</comment>
<feature type="binding site" evidence="14">
    <location>
        <position position="222"/>
    </location>
    <ligand>
        <name>ATP</name>
        <dbReference type="ChEBI" id="CHEBI:30616"/>
        <label>1</label>
    </ligand>
</feature>
<evidence type="ECO:0000256" key="9">
    <source>
        <dbReference type="ARBA" id="ARBA00022840"/>
    </source>
</evidence>
<comment type="function">
    <text evidence="14">Large subunit of the glutamine-dependent carbamoyl phosphate synthetase (CPSase). CPSase catalyzes the formation of carbamoyl phosphate from the ammonia moiety of glutamine, carbonate, and phosphate donated by ATP, constituting the first step of 2 biosynthetic pathways, one leading to arginine and/or urea and the other to pyrimidine nucleotides. The large subunit (synthetase) binds the substrates ammonia (free or transferred from glutamine from the small subunit), hydrogencarbonate and ATP and carries out an ATP-coupled ligase reaction, activating hydrogencarbonate by forming carboxy phosphate which reacts with ammonia to form carbamoyl phosphate.</text>
</comment>
<dbReference type="CDD" id="cd01424">
    <property type="entry name" value="MGS_CPS_II"/>
    <property type="match status" value="1"/>
</dbReference>
<evidence type="ECO:0000256" key="12">
    <source>
        <dbReference type="ARBA" id="ARBA00023211"/>
    </source>
</evidence>
<dbReference type="Pfam" id="PF02787">
    <property type="entry name" value="CPSase_L_D3"/>
    <property type="match status" value="1"/>
</dbReference>
<feature type="binding site" evidence="14">
    <location>
        <position position="842"/>
    </location>
    <ligand>
        <name>ATP</name>
        <dbReference type="ChEBI" id="CHEBI:30616"/>
        <label>2</label>
    </ligand>
</feature>
<evidence type="ECO:0000256" key="6">
    <source>
        <dbReference type="ARBA" id="ARBA00022723"/>
    </source>
</evidence>
<feature type="binding site" evidence="14">
    <location>
        <position position="842"/>
    </location>
    <ligand>
        <name>Mn(2+)</name>
        <dbReference type="ChEBI" id="CHEBI:29035"/>
        <label>4</label>
    </ligand>
</feature>
<feature type="binding site" evidence="14">
    <location>
        <position position="830"/>
    </location>
    <ligand>
        <name>Mn(2+)</name>
        <dbReference type="ChEBI" id="CHEBI:29035"/>
        <label>3</label>
    </ligand>
</feature>
<keyword evidence="7 14" id="KW-0677">Repeat</keyword>
<evidence type="ECO:0000313" key="17">
    <source>
        <dbReference type="EMBL" id="MCQ8894879.1"/>
    </source>
</evidence>
<feature type="binding site" evidence="14">
    <location>
        <position position="306"/>
    </location>
    <ligand>
        <name>ATP</name>
        <dbReference type="ChEBI" id="CHEBI:30616"/>
        <label>1</label>
    </ligand>
</feature>
<feature type="binding site" evidence="14">
    <location>
        <position position="182"/>
    </location>
    <ligand>
        <name>ATP</name>
        <dbReference type="ChEBI" id="CHEBI:30616"/>
        <label>1</label>
    </ligand>
</feature>
<feature type="binding site" evidence="14">
    <location>
        <position position="842"/>
    </location>
    <ligand>
        <name>Mg(2+)</name>
        <dbReference type="ChEBI" id="CHEBI:18420"/>
        <label>3</label>
    </ligand>
</feature>
<dbReference type="PRINTS" id="PR00098">
    <property type="entry name" value="CPSASE"/>
</dbReference>
<dbReference type="NCBIfam" id="TIGR01369">
    <property type="entry name" value="CPSaseII_lrg"/>
    <property type="match status" value="1"/>
</dbReference>
<dbReference type="InterPro" id="IPR036914">
    <property type="entry name" value="MGS-like_dom_sf"/>
</dbReference>
<keyword evidence="6" id="KW-0479">Metal-binding</keyword>
<keyword evidence="8 14" id="KW-0547">Nucleotide-binding</keyword>
<evidence type="ECO:0000313" key="18">
    <source>
        <dbReference type="Proteomes" id="UP001204142"/>
    </source>
</evidence>
<dbReference type="Pfam" id="PF02142">
    <property type="entry name" value="MGS"/>
    <property type="match status" value="1"/>
</dbReference>
<dbReference type="EC" id="6.3.5.5" evidence="14"/>
<name>A0ABT1WEN5_9BURK</name>
<feature type="domain" description="ATP-grasp" evidence="15">
    <location>
        <begin position="133"/>
        <end position="335"/>
    </location>
</feature>
<dbReference type="HAMAP" id="MF_01210_B">
    <property type="entry name" value="CPSase_L_chain_B"/>
    <property type="match status" value="1"/>
</dbReference>
<dbReference type="PROSITE" id="PS00867">
    <property type="entry name" value="CPSASE_2"/>
    <property type="match status" value="2"/>
</dbReference>
<evidence type="ECO:0000256" key="2">
    <source>
        <dbReference type="ARBA" id="ARBA00009799"/>
    </source>
</evidence>
<dbReference type="Gene3D" id="3.40.50.20">
    <property type="match status" value="2"/>
</dbReference>
<dbReference type="InterPro" id="IPR016185">
    <property type="entry name" value="PreATP-grasp_dom_sf"/>
</dbReference>
<dbReference type="Gene3D" id="3.40.50.1380">
    <property type="entry name" value="Methylglyoxal synthase-like domain"/>
    <property type="match status" value="1"/>
</dbReference>
<dbReference type="InterPro" id="IPR005480">
    <property type="entry name" value="CPSase_lsu_oligo"/>
</dbReference>
<evidence type="ECO:0000256" key="10">
    <source>
        <dbReference type="ARBA" id="ARBA00022842"/>
    </source>
</evidence>
<feature type="binding site" evidence="14">
    <location>
        <position position="248"/>
    </location>
    <ligand>
        <name>ATP</name>
        <dbReference type="ChEBI" id="CHEBI:30616"/>
        <label>1</label>
    </ligand>
</feature>
<feature type="binding site" evidence="14">
    <location>
        <position position="308"/>
    </location>
    <ligand>
        <name>Mg(2+)</name>
        <dbReference type="ChEBI" id="CHEBI:18420"/>
        <label>2</label>
    </ligand>
</feature>
<dbReference type="NCBIfam" id="NF003671">
    <property type="entry name" value="PRK05294.1"/>
    <property type="match status" value="1"/>
</dbReference>
<evidence type="ECO:0000256" key="3">
    <source>
        <dbReference type="ARBA" id="ARBA00022571"/>
    </source>
</evidence>
<feature type="binding site" evidence="14">
    <location>
        <position position="844"/>
    </location>
    <ligand>
        <name>Mg(2+)</name>
        <dbReference type="ChEBI" id="CHEBI:18420"/>
        <label>4</label>
    </ligand>
</feature>
<comment type="subunit">
    <text evidence="14">Composed of two chains; the small (or glutamine) chain promotes the hydrolysis of glutamine to ammonia, which is used by the large (or ammonia) chain to synthesize carbamoyl phosphate. Tetramer of heterodimers (alpha,beta)4.</text>
</comment>
<evidence type="ECO:0000256" key="7">
    <source>
        <dbReference type="ARBA" id="ARBA00022737"/>
    </source>
</evidence>
<evidence type="ECO:0000256" key="5">
    <source>
        <dbReference type="ARBA" id="ARBA00022605"/>
    </source>
</evidence>
<dbReference type="PROSITE" id="PS50975">
    <property type="entry name" value="ATP_GRASP"/>
    <property type="match status" value="2"/>
</dbReference>
<dbReference type="InterPro" id="IPR005479">
    <property type="entry name" value="CPAse_ATP-bd"/>
</dbReference>
<feature type="binding site" evidence="14">
    <location>
        <position position="755"/>
    </location>
    <ligand>
        <name>ATP</name>
        <dbReference type="ChEBI" id="CHEBI:30616"/>
        <label>2</label>
    </ligand>
</feature>
<feature type="binding site" evidence="14">
    <location>
        <position position="250"/>
    </location>
    <ligand>
        <name>ATP</name>
        <dbReference type="ChEBI" id="CHEBI:30616"/>
        <label>1</label>
    </ligand>
</feature>
<comment type="pathway">
    <text evidence="14">Pyrimidine metabolism; UMP biosynthesis via de novo pathway; (S)-dihydroorotate from bicarbonate: step 1/3.</text>
</comment>
<feature type="binding site" evidence="14">
    <location>
        <position position="790"/>
    </location>
    <ligand>
        <name>ATP</name>
        <dbReference type="ChEBI" id="CHEBI:30616"/>
        <label>2</label>
    </ligand>
</feature>
<keyword evidence="11 14" id="KW-0665">Pyrimidine biosynthesis</keyword>
<comment type="caution">
    <text evidence="17">The sequence shown here is derived from an EMBL/GenBank/DDBJ whole genome shotgun (WGS) entry which is preliminary data.</text>
</comment>
<dbReference type="PANTHER" id="PTHR11405:SF53">
    <property type="entry name" value="CARBAMOYL-PHOSPHATE SYNTHASE [AMMONIA], MITOCHONDRIAL"/>
    <property type="match status" value="1"/>
</dbReference>
<evidence type="ECO:0000256" key="14">
    <source>
        <dbReference type="HAMAP-Rule" id="MF_01210"/>
    </source>
</evidence>